<sequence>MFPSADKYLVESVAVDKWARCHFKGEKYNLDTSNTCESLNSVFRKERKLHLLPMIDAIVNKMAFWFNKHRKEAASLPEAKVIVPFVENVLHERCPIATCLTVSELNNYEFEYSVIGNDKVT</sequence>
<comment type="caution">
    <text evidence="1">The sequence shown here is derived from an EMBL/GenBank/DDBJ whole genome shotgun (WGS) entry which is preliminary data.</text>
</comment>
<reference evidence="1" key="1">
    <citation type="submission" date="2020-01" db="EMBL/GenBank/DDBJ databases">
        <authorList>
            <person name="Mishra B."/>
        </authorList>
    </citation>
    <scope>NUCLEOTIDE SEQUENCE [LARGE SCALE GENOMIC DNA]</scope>
</reference>
<dbReference type="EMBL" id="CACVBM020001274">
    <property type="protein sequence ID" value="CAA7043027.1"/>
    <property type="molecule type" value="Genomic_DNA"/>
</dbReference>
<gene>
    <name evidence="1" type="ORF">MERR_LOCUS30262</name>
</gene>
<evidence type="ECO:0000313" key="2">
    <source>
        <dbReference type="Proteomes" id="UP000467841"/>
    </source>
</evidence>
<dbReference type="Proteomes" id="UP000467841">
    <property type="component" value="Unassembled WGS sequence"/>
</dbReference>
<evidence type="ECO:0000313" key="1">
    <source>
        <dbReference type="EMBL" id="CAA7043027.1"/>
    </source>
</evidence>
<dbReference type="AlphaFoldDB" id="A0A6D2JUK9"/>
<keyword evidence="2" id="KW-1185">Reference proteome</keyword>
<name>A0A6D2JUK9_9BRAS</name>
<protein>
    <submittedName>
        <fullName evidence="1">Uncharacterized protein</fullName>
    </submittedName>
</protein>
<organism evidence="1 2">
    <name type="scientific">Microthlaspi erraticum</name>
    <dbReference type="NCBI Taxonomy" id="1685480"/>
    <lineage>
        <taxon>Eukaryota</taxon>
        <taxon>Viridiplantae</taxon>
        <taxon>Streptophyta</taxon>
        <taxon>Embryophyta</taxon>
        <taxon>Tracheophyta</taxon>
        <taxon>Spermatophyta</taxon>
        <taxon>Magnoliopsida</taxon>
        <taxon>eudicotyledons</taxon>
        <taxon>Gunneridae</taxon>
        <taxon>Pentapetalae</taxon>
        <taxon>rosids</taxon>
        <taxon>malvids</taxon>
        <taxon>Brassicales</taxon>
        <taxon>Brassicaceae</taxon>
        <taxon>Coluteocarpeae</taxon>
        <taxon>Microthlaspi</taxon>
    </lineage>
</organism>
<proteinExistence type="predicted"/>
<dbReference type="OrthoDB" id="1112873at2759"/>
<accession>A0A6D2JUK9</accession>